<protein>
    <submittedName>
        <fullName evidence="2">Uncharacterized protein</fullName>
    </submittedName>
</protein>
<organism evidence="2 3">
    <name type="scientific">Anas platyrhynchos</name>
    <name type="common">Mallard</name>
    <name type="synonym">Anas boschas</name>
    <dbReference type="NCBI Taxonomy" id="8839"/>
    <lineage>
        <taxon>Eukaryota</taxon>
        <taxon>Metazoa</taxon>
        <taxon>Chordata</taxon>
        <taxon>Craniata</taxon>
        <taxon>Vertebrata</taxon>
        <taxon>Euteleostomi</taxon>
        <taxon>Archelosauria</taxon>
        <taxon>Archosauria</taxon>
        <taxon>Dinosauria</taxon>
        <taxon>Saurischia</taxon>
        <taxon>Theropoda</taxon>
        <taxon>Coelurosauria</taxon>
        <taxon>Aves</taxon>
        <taxon>Neognathae</taxon>
        <taxon>Galloanserae</taxon>
        <taxon>Anseriformes</taxon>
        <taxon>Anatidae</taxon>
        <taxon>Anatinae</taxon>
        <taxon>Anas</taxon>
    </lineage>
</organism>
<evidence type="ECO:0000256" key="1">
    <source>
        <dbReference type="SAM" id="MobiDB-lite"/>
    </source>
</evidence>
<dbReference type="EMBL" id="KB743810">
    <property type="protein sequence ID" value="EOA97006.1"/>
    <property type="molecule type" value="Genomic_DNA"/>
</dbReference>
<name>R0JJ29_ANAPL</name>
<gene>
    <name evidence="2" type="ORF">Anapl_11312</name>
</gene>
<dbReference type="Proteomes" id="UP000296049">
    <property type="component" value="Unassembled WGS sequence"/>
</dbReference>
<evidence type="ECO:0000313" key="3">
    <source>
        <dbReference type="Proteomes" id="UP000296049"/>
    </source>
</evidence>
<reference evidence="3" key="1">
    <citation type="journal article" date="2013" name="Nat. Genet.">
        <title>The duck genome and transcriptome provide insight into an avian influenza virus reservoir species.</title>
        <authorList>
            <person name="Huang Y."/>
            <person name="Li Y."/>
            <person name="Burt D.W."/>
            <person name="Chen H."/>
            <person name="Zhang Y."/>
            <person name="Qian W."/>
            <person name="Kim H."/>
            <person name="Gan S."/>
            <person name="Zhao Y."/>
            <person name="Li J."/>
            <person name="Yi K."/>
            <person name="Feng H."/>
            <person name="Zhu P."/>
            <person name="Li B."/>
            <person name="Liu Q."/>
            <person name="Fairley S."/>
            <person name="Magor K.E."/>
            <person name="Du Z."/>
            <person name="Hu X."/>
            <person name="Goodman L."/>
            <person name="Tafer H."/>
            <person name="Vignal A."/>
            <person name="Lee T."/>
            <person name="Kim K.W."/>
            <person name="Sheng Z."/>
            <person name="An Y."/>
            <person name="Searle S."/>
            <person name="Herrero J."/>
            <person name="Groenen M.A."/>
            <person name="Crooijmans R.P."/>
            <person name="Faraut T."/>
            <person name="Cai Q."/>
            <person name="Webster R.G."/>
            <person name="Aldridge J.R."/>
            <person name="Warren W.C."/>
            <person name="Bartschat S."/>
            <person name="Kehr S."/>
            <person name="Marz M."/>
            <person name="Stadler P.F."/>
            <person name="Smith J."/>
            <person name="Kraus R.H."/>
            <person name="Zhao Y."/>
            <person name="Ren L."/>
            <person name="Fei J."/>
            <person name="Morisson M."/>
            <person name="Kaiser P."/>
            <person name="Griffin D.K."/>
            <person name="Rao M."/>
            <person name="Pitel F."/>
            <person name="Wang J."/>
            <person name="Li N."/>
        </authorList>
    </citation>
    <scope>NUCLEOTIDE SEQUENCE [LARGE SCALE GENOMIC DNA]</scope>
</reference>
<proteinExistence type="predicted"/>
<dbReference type="AlphaFoldDB" id="R0JJ29"/>
<sequence>MLVCSKALVMDRVLLPAAEVWWHGWSRLLQAEQQLCDTSVRPGAPALAPCKKPAKHPWVAQLPLHETSGFNRVSLVPAKEAAGTHALVCHWFTVMMLERQQGQWKVMPWIPEQEKRKPSLSSGMSALWEHGSSLSNAFVNEQQPIRNPTGLQGAESHSRTCGSAGGDGGICHGLVLNASCEIHAPVLADHDGSWVLRLRSRPQPGDAAAASPLMPLLCATVNSRRQGPGAGDGLLVLGVAEGWDLEDLPCTTELRGKAALAASTWSAAQASPSGYQARNPPPIPQTVMFQVISSLVFNGFSEDVSWNVNSTAELQKASTLRWPVGTCWADLAPAAAKMCPKPRAPLAQHKRSTQEKTSGFAKLDPGFDAAIRMCSHRTNTAKQKEGSLYGMCPGSAALGASPSSSCTTLVFLLAEEVSPERTRGCRGAAWALPVGTGEQHPGRVPQGHGLLPSAREGLSSSCVGGDSRPCAGEMLSHRNNGKRPEMN</sequence>
<accession>R0JJ29</accession>
<evidence type="ECO:0000313" key="2">
    <source>
        <dbReference type="EMBL" id="EOA97006.1"/>
    </source>
</evidence>
<feature type="region of interest" description="Disordered" evidence="1">
    <location>
        <begin position="456"/>
        <end position="487"/>
    </location>
</feature>
<keyword evidence="3" id="KW-1185">Reference proteome</keyword>